<protein>
    <submittedName>
        <fullName evidence="1">Uncharacterized protein</fullName>
    </submittedName>
</protein>
<accession>A0AAW4IXR5</accession>
<sequence length="222" mass="26056">MSYYTDQYNKDIPFSNKISMSMNIKKYLIDRINSNQDIVRCCRYLTKTPLLEMGINYNDEVVEQPDLDCGLLENLGENRNKDGEYEEYKNVESRNKILIPYASDNRLMTKDQLFIFVSNSYIYSNTYKSTSEYTFDIVVTYSSTYNILEPYGDERSLVIIDRICNMFDEMYPEKSEYAEDVGDFKFFVRSIDEQKIGANGTMVRTIKLTCQPITDRRVANYA</sequence>
<name>A0AAW4IXR5_CLOPF</name>
<dbReference type="RefSeq" id="WP_208340947.1">
    <property type="nucleotide sequence ID" value="NZ_JAENQO010000007.1"/>
</dbReference>
<dbReference type="Proteomes" id="UP000668068">
    <property type="component" value="Unassembled WGS sequence"/>
</dbReference>
<comment type="caution">
    <text evidence="1">The sequence shown here is derived from an EMBL/GenBank/DDBJ whole genome shotgun (WGS) entry which is preliminary data.</text>
</comment>
<reference evidence="1" key="1">
    <citation type="submission" date="2020-12" db="EMBL/GenBank/DDBJ databases">
        <title>Comparative genomics of Clostridium perfringens reveals patterns of host-associated phylogenetic clades and virulence factors.</title>
        <authorList>
            <person name="Smith A.H."/>
            <person name="Geier R."/>
        </authorList>
    </citation>
    <scope>NUCLEOTIDE SEQUENCE</scope>
    <source>
        <strain evidence="1">CHD30677R</strain>
    </source>
</reference>
<organism evidence="1 2">
    <name type="scientific">Clostridium perfringens</name>
    <dbReference type="NCBI Taxonomy" id="1502"/>
    <lineage>
        <taxon>Bacteria</taxon>
        <taxon>Bacillati</taxon>
        <taxon>Bacillota</taxon>
        <taxon>Clostridia</taxon>
        <taxon>Eubacteriales</taxon>
        <taxon>Clostridiaceae</taxon>
        <taxon>Clostridium</taxon>
    </lineage>
</organism>
<gene>
    <name evidence="1" type="ORF">JJB47_11555</name>
</gene>
<proteinExistence type="predicted"/>
<dbReference type="AlphaFoldDB" id="A0AAW4IXR5"/>
<evidence type="ECO:0000313" key="2">
    <source>
        <dbReference type="Proteomes" id="UP000668068"/>
    </source>
</evidence>
<evidence type="ECO:0000313" key="1">
    <source>
        <dbReference type="EMBL" id="MBO3359406.1"/>
    </source>
</evidence>
<dbReference type="EMBL" id="JAENQP010000007">
    <property type="protein sequence ID" value="MBO3359406.1"/>
    <property type="molecule type" value="Genomic_DNA"/>
</dbReference>